<dbReference type="AlphaFoldDB" id="A0A2Z5N150"/>
<reference evidence="1 2" key="1">
    <citation type="journal article" date="2018" name="ISME J.">
        <title>Involvement of Burkholderiaceae and sulfurous volatiles in disease-suppressive soils.</title>
        <authorList>
            <person name="Carrion V.J."/>
            <person name="Cordovez V."/>
            <person name="Tyc O."/>
            <person name="Etalo D.W."/>
            <person name="de Bruijn I."/>
            <person name="de Jager V.C."/>
            <person name="Medema M.H."/>
            <person name="Eberl L."/>
            <person name="Raaijmakers J.M."/>
        </authorList>
    </citation>
    <scope>NUCLEOTIDE SEQUENCE [LARGE SCALE GENOMIC DNA]</scope>
    <source>
        <strain evidence="2">mHSR5</strain>
    </source>
</reference>
<evidence type="ECO:0000313" key="2">
    <source>
        <dbReference type="Proteomes" id="UP000253104"/>
    </source>
</evidence>
<protein>
    <submittedName>
        <fullName evidence="1">Uncharacterized protein</fullName>
    </submittedName>
</protein>
<proteinExistence type="predicted"/>
<gene>
    <name evidence="1" type="ORF">CUJ89_19925</name>
</gene>
<sequence>MSKRDSRFDFARTSGVDEQTLRLEVESHCQSLVDAGMACWRINDDGDTELQMATGEAYLFGEDGVTRCR</sequence>
<accession>A0A2Z5N150</accession>
<evidence type="ECO:0000313" key="1">
    <source>
        <dbReference type="EMBL" id="AXF22776.1"/>
    </source>
</evidence>
<organism evidence="1 2">
    <name type="scientific">Burkholderia pyrrocinia</name>
    <name type="common">Pseudomonas pyrrocinia</name>
    <dbReference type="NCBI Taxonomy" id="60550"/>
    <lineage>
        <taxon>Bacteria</taxon>
        <taxon>Pseudomonadati</taxon>
        <taxon>Pseudomonadota</taxon>
        <taxon>Betaproteobacteria</taxon>
        <taxon>Burkholderiales</taxon>
        <taxon>Burkholderiaceae</taxon>
        <taxon>Burkholderia</taxon>
        <taxon>Burkholderia cepacia complex</taxon>
    </lineage>
</organism>
<name>A0A2Z5N150_BURPY</name>
<dbReference type="Proteomes" id="UP000253104">
    <property type="component" value="Chromosome mHSR5_B"/>
</dbReference>
<dbReference type="EMBL" id="CP024903">
    <property type="protein sequence ID" value="AXF22776.1"/>
    <property type="molecule type" value="Genomic_DNA"/>
</dbReference>